<reference evidence="1 2" key="1">
    <citation type="submission" date="2019-11" db="EMBL/GenBank/DDBJ databases">
        <title>Identification of a novel strain.</title>
        <authorList>
            <person name="Xu Q."/>
            <person name="Wang G."/>
        </authorList>
    </citation>
    <scope>NUCLEOTIDE SEQUENCE [LARGE SCALE GENOMIC DNA]</scope>
    <source>
        <strain evidence="2">xq</strain>
    </source>
</reference>
<gene>
    <name evidence="1" type="ORF">GIW81_18070</name>
</gene>
<keyword evidence="2" id="KW-1185">Reference proteome</keyword>
<dbReference type="Proteomes" id="UP000440694">
    <property type="component" value="Unassembled WGS sequence"/>
</dbReference>
<protein>
    <submittedName>
        <fullName evidence="1">Uncharacterized protein</fullName>
    </submittedName>
</protein>
<accession>A0A6I3KQK1</accession>
<dbReference type="EMBL" id="WMBQ01000002">
    <property type="protein sequence ID" value="MTD96250.1"/>
    <property type="molecule type" value="Genomic_DNA"/>
</dbReference>
<name>A0A6I3KQK1_9HYPH</name>
<organism evidence="1 2">
    <name type="scientific">Hyphomicrobium album</name>
    <dbReference type="NCBI Taxonomy" id="2665159"/>
    <lineage>
        <taxon>Bacteria</taxon>
        <taxon>Pseudomonadati</taxon>
        <taxon>Pseudomonadota</taxon>
        <taxon>Alphaproteobacteria</taxon>
        <taxon>Hyphomicrobiales</taxon>
        <taxon>Hyphomicrobiaceae</taxon>
        <taxon>Hyphomicrobium</taxon>
    </lineage>
</organism>
<dbReference type="AlphaFoldDB" id="A0A6I3KQK1"/>
<dbReference type="RefSeq" id="WP_154740692.1">
    <property type="nucleotide sequence ID" value="NZ_WMBQ01000002.1"/>
</dbReference>
<comment type="caution">
    <text evidence="1">The sequence shown here is derived from an EMBL/GenBank/DDBJ whole genome shotgun (WGS) entry which is preliminary data.</text>
</comment>
<proteinExistence type="predicted"/>
<evidence type="ECO:0000313" key="2">
    <source>
        <dbReference type="Proteomes" id="UP000440694"/>
    </source>
</evidence>
<sequence>MRFAVVRRHLSLERLISERARVAHDISNIASGIEDMLALVAARQITSDRADCVVAQCREEHRMLGDRLELLDAAIAECGKF</sequence>
<evidence type="ECO:0000313" key="1">
    <source>
        <dbReference type="EMBL" id="MTD96250.1"/>
    </source>
</evidence>